<dbReference type="EMBL" id="JAHRIO010072846">
    <property type="protein sequence ID" value="MEQ2182704.1"/>
    <property type="molecule type" value="Genomic_DNA"/>
</dbReference>
<protein>
    <submittedName>
        <fullName evidence="3">Uncharacterized protein</fullName>
    </submittedName>
</protein>
<reference evidence="3 4" key="1">
    <citation type="submission" date="2021-06" db="EMBL/GenBank/DDBJ databases">
        <authorList>
            <person name="Palmer J.M."/>
        </authorList>
    </citation>
    <scope>NUCLEOTIDE SEQUENCE [LARGE SCALE GENOMIC DNA]</scope>
    <source>
        <strain evidence="3 4">GA_2019</strain>
        <tissue evidence="3">Muscle</tissue>
    </source>
</reference>
<comment type="caution">
    <text evidence="3">The sequence shown here is derived from an EMBL/GenBank/DDBJ whole genome shotgun (WGS) entry which is preliminary data.</text>
</comment>
<evidence type="ECO:0000256" key="2">
    <source>
        <dbReference type="SAM" id="SignalP"/>
    </source>
</evidence>
<name>A0ABV0PGU6_9TELE</name>
<evidence type="ECO:0000313" key="4">
    <source>
        <dbReference type="Proteomes" id="UP001476798"/>
    </source>
</evidence>
<sequence>MILNGLSASDFSLFALLFVDVHGFPVKGSQVQGKPRDPDGHHVGSRQGSTTGHSAPSFHRASGGVSKPVTHLGPPQYVQAQPVPITLGSAMPDARYTSSSGSPVPLQGGYVAGSYVPVQAGPSSLVPLPAAYAAISESGTWATLPEMEWSIPPNAFEEASTNTQSQDNSMVLPQLPQAPSLQSEETSNVVKEAELGNYHQQTEEFGYPAMGPVQGFPPVVLQSPGVWGYPSPYPLPYPFPYPSPDFDYRLLYGLYPPGTYTTFSKEHEKGKDHYQTIYYLKEHGSEHPRTLDLGNRRSFQVSDRHLQADLM</sequence>
<evidence type="ECO:0000256" key="1">
    <source>
        <dbReference type="SAM" id="MobiDB-lite"/>
    </source>
</evidence>
<organism evidence="3 4">
    <name type="scientific">Goodea atripinnis</name>
    <dbReference type="NCBI Taxonomy" id="208336"/>
    <lineage>
        <taxon>Eukaryota</taxon>
        <taxon>Metazoa</taxon>
        <taxon>Chordata</taxon>
        <taxon>Craniata</taxon>
        <taxon>Vertebrata</taxon>
        <taxon>Euteleostomi</taxon>
        <taxon>Actinopterygii</taxon>
        <taxon>Neopterygii</taxon>
        <taxon>Teleostei</taxon>
        <taxon>Neoteleostei</taxon>
        <taxon>Acanthomorphata</taxon>
        <taxon>Ovalentaria</taxon>
        <taxon>Atherinomorphae</taxon>
        <taxon>Cyprinodontiformes</taxon>
        <taxon>Goodeidae</taxon>
        <taxon>Goodea</taxon>
    </lineage>
</organism>
<feature type="chain" id="PRO_5047418100" evidence="2">
    <location>
        <begin position="24"/>
        <end position="311"/>
    </location>
</feature>
<keyword evidence="4" id="KW-1185">Reference proteome</keyword>
<proteinExistence type="predicted"/>
<keyword evidence="2" id="KW-0732">Signal</keyword>
<accession>A0ABV0PGU6</accession>
<dbReference type="Proteomes" id="UP001476798">
    <property type="component" value="Unassembled WGS sequence"/>
</dbReference>
<feature type="region of interest" description="Disordered" evidence="1">
    <location>
        <begin position="29"/>
        <end position="76"/>
    </location>
</feature>
<evidence type="ECO:0000313" key="3">
    <source>
        <dbReference type="EMBL" id="MEQ2182704.1"/>
    </source>
</evidence>
<gene>
    <name evidence="3" type="ORF">GOODEAATRI_025003</name>
</gene>
<feature type="signal peptide" evidence="2">
    <location>
        <begin position="1"/>
        <end position="23"/>
    </location>
</feature>